<feature type="region of interest" description="Disordered" evidence="7">
    <location>
        <begin position="517"/>
        <end position="536"/>
    </location>
</feature>
<dbReference type="FunFam" id="1.20.5.1160:FF:000001">
    <property type="entry name" value="Keratin type II"/>
    <property type="match status" value="1"/>
</dbReference>
<feature type="domain" description="IF rod" evidence="8">
    <location>
        <begin position="114"/>
        <end position="425"/>
    </location>
</feature>
<protein>
    <submittedName>
        <fullName evidence="9">Keratin, type II cytoskeletal 8-like</fullName>
    </submittedName>
</protein>
<dbReference type="InterPro" id="IPR039008">
    <property type="entry name" value="IF_rod_dom"/>
</dbReference>
<sequence>MTSMKTTIRTSGSVAGGGYGGGGGGSRRPFSSQSAIISGGSRMSGAARAGSVRGLGQGLGGGSSYTYSFTSGGGGGAGGGPFIAPITAVQVNKSLLAPLNLEIDPNIQVVRTQEKEQIKTLNNRFASFIDKVRFLEQQNKMLETKWSLLQDQTTTTSNIDSMYEAYIANLRRQLDGLGNEKVRLEGELKNMQNLVEDFKNKYEDEINKRATVENDFVLLKKDVDGAYMNKVELEAKVDALQDEINFLRAVYEAELLELQGQIKDTSVVVEMDNSRNLDMDSIVAEVRAQYEDIANRSRAEAESWYKQKYEEMKSSAGVYGDDLRNTKGEIAELNRMITRLQNEIEAVKGQRVNLEGQIAEAEERGELAVKDAKARIKDLEDALQRAKQEMARQVREYQELMNVKLALDIEIATYRKLLEGEEHRISTGGGSATIHVQQSSSGGGGGGGGGGFSLESALGGGGGGGGYGYGLGGGGGGGYGMGMGGGGGGGYGMSGGGGYSMSGGSGIGGGLGGGIGSSSSTITKSRMTTSSSARHF</sequence>
<evidence type="ECO:0000256" key="6">
    <source>
        <dbReference type="SAM" id="Coils"/>
    </source>
</evidence>
<feature type="region of interest" description="Disordered" evidence="7">
    <location>
        <begin position="1"/>
        <end position="37"/>
    </location>
</feature>
<dbReference type="PANTHER" id="PTHR45616">
    <property type="entry name" value="GATA-TYPE DOMAIN-CONTAINING PROTEIN"/>
    <property type="match status" value="1"/>
</dbReference>
<name>A0A3B3T4E2_9TELE</name>
<evidence type="ECO:0000313" key="9">
    <source>
        <dbReference type="Ensembl" id="ENSPKIP00000037997.1"/>
    </source>
</evidence>
<dbReference type="Gene3D" id="1.20.5.170">
    <property type="match status" value="1"/>
</dbReference>
<comment type="similarity">
    <text evidence="4 5">Belongs to the intermediate filament family.</text>
</comment>
<keyword evidence="2 5" id="KW-0403">Intermediate filament</keyword>
<keyword evidence="1" id="KW-0416">Keratin</keyword>
<dbReference type="PANTHER" id="PTHR45616:SF21">
    <property type="entry name" value="KERATIN, TYPE II CYTOSKELETAL 7"/>
    <property type="match status" value="1"/>
</dbReference>
<keyword evidence="10" id="KW-1185">Reference proteome</keyword>
<dbReference type="FunFam" id="1.20.5.500:FF:000001">
    <property type="entry name" value="Type II keratin 23"/>
    <property type="match status" value="1"/>
</dbReference>
<feature type="coiled-coil region" evidence="6">
    <location>
        <begin position="167"/>
        <end position="257"/>
    </location>
</feature>
<evidence type="ECO:0000256" key="7">
    <source>
        <dbReference type="SAM" id="MobiDB-lite"/>
    </source>
</evidence>
<dbReference type="GO" id="GO:0031424">
    <property type="term" value="P:keratinization"/>
    <property type="evidence" value="ECO:0007669"/>
    <property type="project" value="TreeGrafter"/>
</dbReference>
<evidence type="ECO:0000256" key="3">
    <source>
        <dbReference type="ARBA" id="ARBA00023054"/>
    </source>
</evidence>
<dbReference type="InterPro" id="IPR032444">
    <property type="entry name" value="Keratin_2_head"/>
</dbReference>
<reference evidence="9" key="1">
    <citation type="submission" date="2025-08" db="UniProtKB">
        <authorList>
            <consortium name="Ensembl"/>
        </authorList>
    </citation>
    <scope>IDENTIFICATION</scope>
</reference>
<dbReference type="InterPro" id="IPR018039">
    <property type="entry name" value="IF_conserved"/>
</dbReference>
<dbReference type="Ensembl" id="ENSPKIT00000018986.1">
    <property type="protein sequence ID" value="ENSPKIP00000037997.1"/>
    <property type="gene ID" value="ENSPKIG00000015940.1"/>
</dbReference>
<feature type="compositionally biased region" description="Polar residues" evidence="7">
    <location>
        <begin position="1"/>
        <end position="13"/>
    </location>
</feature>
<evidence type="ECO:0000256" key="5">
    <source>
        <dbReference type="RuleBase" id="RU000685"/>
    </source>
</evidence>
<reference evidence="9" key="2">
    <citation type="submission" date="2025-09" db="UniProtKB">
        <authorList>
            <consortium name="Ensembl"/>
        </authorList>
    </citation>
    <scope>IDENTIFICATION</scope>
</reference>
<dbReference type="GO" id="GO:0005615">
    <property type="term" value="C:extracellular space"/>
    <property type="evidence" value="ECO:0007669"/>
    <property type="project" value="TreeGrafter"/>
</dbReference>
<dbReference type="SMART" id="SM01391">
    <property type="entry name" value="Filament"/>
    <property type="match status" value="1"/>
</dbReference>
<evidence type="ECO:0000256" key="2">
    <source>
        <dbReference type="ARBA" id="ARBA00022754"/>
    </source>
</evidence>
<dbReference type="Pfam" id="PF16208">
    <property type="entry name" value="Keratin_2_head"/>
    <property type="match status" value="1"/>
</dbReference>
<feature type="coiled-coil region" evidence="6">
    <location>
        <begin position="323"/>
        <end position="403"/>
    </location>
</feature>
<dbReference type="InterPro" id="IPR003054">
    <property type="entry name" value="Keratin_II"/>
</dbReference>
<accession>A0A3B3T4E2</accession>
<dbReference type="GO" id="GO:0045109">
    <property type="term" value="P:intermediate filament organization"/>
    <property type="evidence" value="ECO:0007669"/>
    <property type="project" value="TreeGrafter"/>
</dbReference>
<organism evidence="9 10">
    <name type="scientific">Paramormyrops kingsleyae</name>
    <dbReference type="NCBI Taxonomy" id="1676925"/>
    <lineage>
        <taxon>Eukaryota</taxon>
        <taxon>Metazoa</taxon>
        <taxon>Chordata</taxon>
        <taxon>Craniata</taxon>
        <taxon>Vertebrata</taxon>
        <taxon>Euteleostomi</taxon>
        <taxon>Actinopterygii</taxon>
        <taxon>Neopterygii</taxon>
        <taxon>Teleostei</taxon>
        <taxon>Osteoglossocephala</taxon>
        <taxon>Osteoglossomorpha</taxon>
        <taxon>Osteoglossiformes</taxon>
        <taxon>Mormyridae</taxon>
        <taxon>Paramormyrops</taxon>
    </lineage>
</organism>
<dbReference type="Proteomes" id="UP000261540">
    <property type="component" value="Unplaced"/>
</dbReference>
<feature type="compositionally biased region" description="Gly residues" evidence="7">
    <location>
        <begin position="14"/>
        <end position="26"/>
    </location>
</feature>
<evidence type="ECO:0000256" key="4">
    <source>
        <dbReference type="ARBA" id="ARBA00061646"/>
    </source>
</evidence>
<dbReference type="PROSITE" id="PS51842">
    <property type="entry name" value="IF_ROD_2"/>
    <property type="match status" value="1"/>
</dbReference>
<dbReference type="SUPFAM" id="SSF64593">
    <property type="entry name" value="Intermediate filament protein, coiled coil region"/>
    <property type="match status" value="3"/>
</dbReference>
<dbReference type="PRINTS" id="PR01276">
    <property type="entry name" value="TYPE2KERATIN"/>
</dbReference>
<dbReference type="FunFam" id="1.20.5.170:FF:000004">
    <property type="entry name" value="Keratin, type II cytoskeletal 5"/>
    <property type="match status" value="1"/>
</dbReference>
<proteinExistence type="inferred from homology"/>
<dbReference type="PROSITE" id="PS00226">
    <property type="entry name" value="IF_ROD_1"/>
    <property type="match status" value="1"/>
</dbReference>
<dbReference type="GO" id="GO:0045095">
    <property type="term" value="C:keratin filament"/>
    <property type="evidence" value="ECO:0007669"/>
    <property type="project" value="InterPro"/>
</dbReference>
<dbReference type="GeneTree" id="ENSGT00940000161090"/>
<dbReference type="Gene3D" id="1.20.5.500">
    <property type="entry name" value="Single helix bin"/>
    <property type="match status" value="1"/>
</dbReference>
<evidence type="ECO:0000313" key="10">
    <source>
        <dbReference type="Proteomes" id="UP000261540"/>
    </source>
</evidence>
<dbReference type="AlphaFoldDB" id="A0A3B3T4E2"/>
<evidence type="ECO:0000256" key="1">
    <source>
        <dbReference type="ARBA" id="ARBA00022744"/>
    </source>
</evidence>
<feature type="compositionally biased region" description="Polar residues" evidence="7">
    <location>
        <begin position="521"/>
        <end position="536"/>
    </location>
</feature>
<dbReference type="Pfam" id="PF00038">
    <property type="entry name" value="Filament"/>
    <property type="match status" value="1"/>
</dbReference>
<dbReference type="GO" id="GO:0030280">
    <property type="term" value="F:structural constituent of skin epidermis"/>
    <property type="evidence" value="ECO:0007669"/>
    <property type="project" value="TreeGrafter"/>
</dbReference>
<keyword evidence="3 6" id="KW-0175">Coiled coil</keyword>
<dbReference type="Gene3D" id="1.20.5.1160">
    <property type="entry name" value="Vasodilator-stimulated phosphoprotein"/>
    <property type="match status" value="1"/>
</dbReference>
<evidence type="ECO:0000259" key="8">
    <source>
        <dbReference type="PROSITE" id="PS51842"/>
    </source>
</evidence>